<evidence type="ECO:0008006" key="5">
    <source>
        <dbReference type="Google" id="ProtNLM"/>
    </source>
</evidence>
<keyword evidence="1" id="KW-0472">Membrane</keyword>
<dbReference type="OrthoDB" id="1040521at2"/>
<dbReference type="GO" id="GO:0009279">
    <property type="term" value="C:cell outer membrane"/>
    <property type="evidence" value="ECO:0007669"/>
    <property type="project" value="UniProtKB-SubCell"/>
</dbReference>
<dbReference type="Gene3D" id="2.170.130.10">
    <property type="entry name" value="TonB-dependent receptor, plug domain"/>
    <property type="match status" value="1"/>
</dbReference>
<organism evidence="3 4">
    <name type="scientific">Mucilaginibacter hurinus</name>
    <dbReference type="NCBI Taxonomy" id="2201324"/>
    <lineage>
        <taxon>Bacteria</taxon>
        <taxon>Pseudomonadati</taxon>
        <taxon>Bacteroidota</taxon>
        <taxon>Sphingobacteriia</taxon>
        <taxon>Sphingobacteriales</taxon>
        <taxon>Sphingobacteriaceae</taxon>
        <taxon>Mucilaginibacter</taxon>
    </lineage>
</organism>
<comment type="subcellular location">
    <subcellularLocation>
        <location evidence="1">Cell outer membrane</location>
        <topology evidence="1">Multi-pass membrane protein</topology>
    </subcellularLocation>
</comment>
<dbReference type="EMBL" id="QGDC01000001">
    <property type="protein sequence ID" value="RCH56517.1"/>
    <property type="molecule type" value="Genomic_DNA"/>
</dbReference>
<feature type="signal peptide" evidence="2">
    <location>
        <begin position="1"/>
        <end position="19"/>
    </location>
</feature>
<keyword evidence="1" id="KW-0813">Transport</keyword>
<dbReference type="RefSeq" id="WP_114003414.1">
    <property type="nucleotide sequence ID" value="NZ_QGDC01000001.1"/>
</dbReference>
<sequence length="105" mass="11632">MRKVCMLFILLLPAVTLFAQPTRFKRDTTGGFQGVYCIGPLDLEAGPMIILDDNTITAAEFKKLNEKDIEKVNVYKDSLATALYGNSAIHGAIIITTKNKKKAKR</sequence>
<comment type="similarity">
    <text evidence="1">Belongs to the TonB-dependent receptor family.</text>
</comment>
<evidence type="ECO:0000313" key="3">
    <source>
        <dbReference type="EMBL" id="RCH56517.1"/>
    </source>
</evidence>
<dbReference type="SUPFAM" id="SSF56935">
    <property type="entry name" value="Porins"/>
    <property type="match status" value="1"/>
</dbReference>
<keyword evidence="1" id="KW-1134">Transmembrane beta strand</keyword>
<dbReference type="AlphaFoldDB" id="A0A367GSX3"/>
<protein>
    <recommendedName>
        <fullName evidence="5">TonB-dependent receptor plug domain-containing protein</fullName>
    </recommendedName>
</protein>
<feature type="chain" id="PRO_5016719628" description="TonB-dependent receptor plug domain-containing protein" evidence="2">
    <location>
        <begin position="20"/>
        <end position="105"/>
    </location>
</feature>
<proteinExistence type="inferred from homology"/>
<comment type="caution">
    <text evidence="3">The sequence shown here is derived from an EMBL/GenBank/DDBJ whole genome shotgun (WGS) entry which is preliminary data.</text>
</comment>
<keyword evidence="1" id="KW-0812">Transmembrane</keyword>
<dbReference type="PROSITE" id="PS52016">
    <property type="entry name" value="TONB_DEPENDENT_REC_3"/>
    <property type="match status" value="1"/>
</dbReference>
<keyword evidence="1" id="KW-0998">Cell outer membrane</keyword>
<keyword evidence="4" id="KW-1185">Reference proteome</keyword>
<keyword evidence="2" id="KW-0732">Signal</keyword>
<name>A0A367GSX3_9SPHI</name>
<dbReference type="InterPro" id="IPR039426">
    <property type="entry name" value="TonB-dep_rcpt-like"/>
</dbReference>
<accession>A0A367GSX3</accession>
<evidence type="ECO:0000256" key="1">
    <source>
        <dbReference type="PROSITE-ProRule" id="PRU01360"/>
    </source>
</evidence>
<dbReference type="InterPro" id="IPR037066">
    <property type="entry name" value="Plug_dom_sf"/>
</dbReference>
<gene>
    <name evidence="3" type="ORF">DJ568_01270</name>
</gene>
<evidence type="ECO:0000313" key="4">
    <source>
        <dbReference type="Proteomes" id="UP000253209"/>
    </source>
</evidence>
<dbReference type="Proteomes" id="UP000253209">
    <property type="component" value="Unassembled WGS sequence"/>
</dbReference>
<reference evidence="3 4" key="1">
    <citation type="submission" date="2018-05" db="EMBL/GenBank/DDBJ databases">
        <title>Mucilaginibacter hurinus sp. nov., isolated from briquette warehouse soil.</title>
        <authorList>
            <person name="Choi L."/>
        </authorList>
    </citation>
    <scope>NUCLEOTIDE SEQUENCE [LARGE SCALE GENOMIC DNA]</scope>
    <source>
        <strain evidence="3 4">ZR32</strain>
    </source>
</reference>
<evidence type="ECO:0000256" key="2">
    <source>
        <dbReference type="SAM" id="SignalP"/>
    </source>
</evidence>